<keyword evidence="2" id="KW-1185">Reference proteome</keyword>
<organism evidence="1 2">
    <name type="scientific">Nyssa sinensis</name>
    <dbReference type="NCBI Taxonomy" id="561372"/>
    <lineage>
        <taxon>Eukaryota</taxon>
        <taxon>Viridiplantae</taxon>
        <taxon>Streptophyta</taxon>
        <taxon>Embryophyta</taxon>
        <taxon>Tracheophyta</taxon>
        <taxon>Spermatophyta</taxon>
        <taxon>Magnoliopsida</taxon>
        <taxon>eudicotyledons</taxon>
        <taxon>Gunneridae</taxon>
        <taxon>Pentapetalae</taxon>
        <taxon>asterids</taxon>
        <taxon>Cornales</taxon>
        <taxon>Nyssaceae</taxon>
        <taxon>Nyssa</taxon>
    </lineage>
</organism>
<protein>
    <recommendedName>
        <fullName evidence="3">GATA-type domain-containing protein</fullName>
    </recommendedName>
</protein>
<accession>A0A5J5C8Q6</accession>
<evidence type="ECO:0000313" key="1">
    <source>
        <dbReference type="EMBL" id="KAA8550390.1"/>
    </source>
</evidence>
<name>A0A5J5C8Q6_9ASTE</name>
<evidence type="ECO:0000313" key="2">
    <source>
        <dbReference type="Proteomes" id="UP000325577"/>
    </source>
</evidence>
<dbReference type="AlphaFoldDB" id="A0A5J5C8Q6"/>
<dbReference type="EMBL" id="CM018031">
    <property type="protein sequence ID" value="KAA8550390.1"/>
    <property type="molecule type" value="Genomic_DNA"/>
</dbReference>
<proteinExistence type="predicted"/>
<dbReference type="OrthoDB" id="2162994at2759"/>
<dbReference type="Proteomes" id="UP000325577">
    <property type="component" value="Linkage Group LG0"/>
</dbReference>
<sequence>MENLEGSGLHAGDWDAEFPYLGLTSDALQGGLESLPSDTMDVLPSLSVPSNEASQPKQLLNFVEETSGASNTLQNDSSAGLHSGVSQAPSPVSVLESNGSCSVEKIVPISSETVIPVCNRSKRSQSSTFKLRLEMSNRLKRKQKKKKKLSWLSGTTEMKGNSSVAWLSGALAMKGKGIQLHVETRKCTHCEVTETPQWRARTNGTKDPLQCVWSSVQVWPSLSRVSSGSESYICSVFTLKLSQEGYRDEKQN</sequence>
<evidence type="ECO:0008006" key="3">
    <source>
        <dbReference type="Google" id="ProtNLM"/>
    </source>
</evidence>
<reference evidence="1 2" key="1">
    <citation type="submission" date="2019-09" db="EMBL/GenBank/DDBJ databases">
        <title>A chromosome-level genome assembly of the Chinese tupelo Nyssa sinensis.</title>
        <authorList>
            <person name="Yang X."/>
            <person name="Kang M."/>
            <person name="Yang Y."/>
            <person name="Xiong H."/>
            <person name="Wang M."/>
            <person name="Zhang Z."/>
            <person name="Wang Z."/>
            <person name="Wu H."/>
            <person name="Ma T."/>
            <person name="Liu J."/>
            <person name="Xi Z."/>
        </authorList>
    </citation>
    <scope>NUCLEOTIDE SEQUENCE [LARGE SCALE GENOMIC DNA]</scope>
    <source>
        <strain evidence="1">J267</strain>
        <tissue evidence="1">Leaf</tissue>
    </source>
</reference>
<gene>
    <name evidence="1" type="ORF">F0562_002074</name>
</gene>